<keyword evidence="3" id="KW-1185">Reference proteome</keyword>
<comment type="caution">
    <text evidence="2">The sequence shown here is derived from an EMBL/GenBank/DDBJ whole genome shotgun (WGS) entry which is preliminary data.</text>
</comment>
<dbReference type="SUPFAM" id="SSF143422">
    <property type="entry name" value="Transposase IS200-like"/>
    <property type="match status" value="1"/>
</dbReference>
<dbReference type="RefSeq" id="WP_052564879.1">
    <property type="nucleotide sequence ID" value="NZ_BAFN01000001.1"/>
</dbReference>
<dbReference type="PANTHER" id="PTHR36966">
    <property type="entry name" value="REP-ASSOCIATED TYROSINE TRANSPOSASE"/>
    <property type="match status" value="1"/>
</dbReference>
<reference evidence="3" key="1">
    <citation type="journal article" date="2015" name="Genome Announc.">
        <title>Draft Genome Sequence of an Anaerobic Ammonium-Oxidizing Bacterium, "Candidatus Brocadia sinica".</title>
        <authorList>
            <person name="Oshiki M."/>
            <person name="Shinyako-Hata K."/>
            <person name="Satoh H."/>
            <person name="Okabe S."/>
        </authorList>
    </citation>
    <scope>NUCLEOTIDE SEQUENCE [LARGE SCALE GENOMIC DNA]</scope>
    <source>
        <strain evidence="3">JPN1</strain>
    </source>
</reference>
<dbReference type="InterPro" id="IPR052715">
    <property type="entry name" value="RAYT_transposase"/>
</dbReference>
<dbReference type="PANTHER" id="PTHR36966:SF1">
    <property type="entry name" value="REP-ASSOCIATED TYROSINE TRANSPOSASE"/>
    <property type="match status" value="1"/>
</dbReference>
<dbReference type="Proteomes" id="UP000032309">
    <property type="component" value="Unassembled WGS sequence"/>
</dbReference>
<dbReference type="InterPro" id="IPR002686">
    <property type="entry name" value="Transposase_17"/>
</dbReference>
<sequence>MSNNYKKRIRLKDFDYKDCYRYFVTICTFNKKPLFTNDSLVTWLIELLRERSKSFSFKIWAYCFMPDHLHLLIQGERDDSDMRRFISSYKQQSGFYYKKKTVSSLWQINYYEHILGKEEDTKGIAYYIFANPVRKGLVNDFKEYKFLGSFAFDIMQL</sequence>
<dbReference type="NCBIfam" id="NF047646">
    <property type="entry name" value="REP_Tyr_transpos"/>
    <property type="match status" value="1"/>
</dbReference>
<evidence type="ECO:0000259" key="1">
    <source>
        <dbReference type="SMART" id="SM01321"/>
    </source>
</evidence>
<evidence type="ECO:0000313" key="2">
    <source>
        <dbReference type="EMBL" id="GAN34922.1"/>
    </source>
</evidence>
<proteinExistence type="predicted"/>
<evidence type="ECO:0000313" key="3">
    <source>
        <dbReference type="Proteomes" id="UP000032309"/>
    </source>
</evidence>
<feature type="domain" description="Transposase IS200-like" evidence="1">
    <location>
        <begin position="17"/>
        <end position="131"/>
    </location>
</feature>
<name>A0ABQ0K1E4_9BACT</name>
<dbReference type="Pfam" id="PF01797">
    <property type="entry name" value="Y1_Tnp"/>
    <property type="match status" value="1"/>
</dbReference>
<gene>
    <name evidence="2" type="ORF">BROSI_A3466</name>
</gene>
<dbReference type="SMART" id="SM01321">
    <property type="entry name" value="Y1_Tnp"/>
    <property type="match status" value="1"/>
</dbReference>
<organism evidence="2 3">
    <name type="scientific">Candidatus Brocadia sinica JPN1</name>
    <dbReference type="NCBI Taxonomy" id="1197129"/>
    <lineage>
        <taxon>Bacteria</taxon>
        <taxon>Pseudomonadati</taxon>
        <taxon>Planctomycetota</taxon>
        <taxon>Candidatus Brocadiia</taxon>
        <taxon>Candidatus Brocadiales</taxon>
        <taxon>Candidatus Brocadiaceae</taxon>
        <taxon>Candidatus Brocadia</taxon>
    </lineage>
</organism>
<dbReference type="InterPro" id="IPR036515">
    <property type="entry name" value="Transposase_17_sf"/>
</dbReference>
<dbReference type="EMBL" id="BAFN01000001">
    <property type="protein sequence ID" value="GAN34922.1"/>
    <property type="molecule type" value="Genomic_DNA"/>
</dbReference>
<protein>
    <recommendedName>
        <fullName evidence="1">Transposase IS200-like domain-containing protein</fullName>
    </recommendedName>
</protein>
<accession>A0ABQ0K1E4</accession>
<dbReference type="Gene3D" id="3.30.70.1290">
    <property type="entry name" value="Transposase IS200-like"/>
    <property type="match status" value="1"/>
</dbReference>